<keyword evidence="2" id="KW-1185">Reference proteome</keyword>
<proteinExistence type="predicted"/>
<dbReference type="EMBL" id="CM033497">
    <property type="protein sequence ID" value="KAI5630581.1"/>
    <property type="molecule type" value="Genomic_DNA"/>
</dbReference>
<organism evidence="1 2">
    <name type="scientific">Venturia canescens</name>
    <dbReference type="NCBI Taxonomy" id="32260"/>
    <lineage>
        <taxon>Eukaryota</taxon>
        <taxon>Metazoa</taxon>
        <taxon>Ecdysozoa</taxon>
        <taxon>Arthropoda</taxon>
        <taxon>Hexapoda</taxon>
        <taxon>Insecta</taxon>
        <taxon>Pterygota</taxon>
        <taxon>Neoptera</taxon>
        <taxon>Endopterygota</taxon>
        <taxon>Hymenoptera</taxon>
        <taxon>Apocrita</taxon>
        <taxon>Ichneumonoidea</taxon>
        <taxon>Ichneumonidae</taxon>
        <taxon>Campopleginae</taxon>
        <taxon>Dusona group</taxon>
        <taxon>Venturia</taxon>
    </lineage>
</organism>
<evidence type="ECO:0000313" key="2">
    <source>
        <dbReference type="Proteomes" id="UP000824380"/>
    </source>
</evidence>
<sequence>MEVPAAPKTDLLKRIFIRNDSENGLYRRSIRNGLWIIAILAFIVCLACVLMNCVIITKFLNASSLPVGMKISTPGKYTEIVHFVDTLSDNLTDVCFEPECIKAASSILMKMDHGTKPCDDFYKFACGSFLNSTIIPDDKDSITSFTALRDQVAQQLRWIIEEQEQKNVSNSVKLVKNLYNSCMDKGMIEARGLEPLKNTLKTLGGWPVIDGPRWDESAFDWVKAIEPFRKVGHSTNLINLKIITDPKNATRHVIALDQPSLGLSRKHLIQGLQGKAVNDYYNYMVDIATILGASKRRAMNELRESLLFEIELARINVPKENLRDASKLYNPMNLVTLEQNYPRLRWREYLENSLSEKVHVNDEELIVLAVPQYIAHFDKLIAVTSKRTQANYMMWRVVKALIVFLNDRISKRHLFYTKSLNGRSKPMPRWKECVKIVSQTLPVNVGALYVKKYFNEAAKKNVVDMVMNIKQEFEKTLEKAEWLDEKTRRNALEKSDAMTHHVAYPNEILDDKKIIDEMKDLELSQNHYFENILKLKSFKIERAHVKLRKLVDPNDWMRHGRAAVVNAFYSPDENSIQLPAAILQGAFFNHDRPKYMNYGGIGFIIGHEITHGFDDRGRQFDKNGNLFDWWEGSAKDKYLKLTRCIIDQYANYTAEQVGLHVNGVLTQGENIADNGGAKLSYHAYQNWIALNGPEKKLPGLPYTPRQMFWISMASAWCSKYKNEQLALRINEDYHSPAEYRILGTLSNIREFSEDFHCLLGSRMNPVHKCIVW</sequence>
<name>A0ACB9ZHI1_9HYME</name>
<evidence type="ECO:0000313" key="1">
    <source>
        <dbReference type="EMBL" id="KAI5630581.1"/>
    </source>
</evidence>
<protein>
    <submittedName>
        <fullName evidence="1">VLP3p-6</fullName>
    </submittedName>
</protein>
<accession>A0ACB9ZHI1</accession>
<dbReference type="Proteomes" id="UP000824380">
    <property type="component" value="Chromosome 1"/>
</dbReference>
<reference evidence="1" key="1">
    <citation type="submission" date="2022-07" db="EMBL/GenBank/DDBJ databases">
        <title>Venturia canescens Genome.</title>
        <authorList>
            <person name="Burke G.R."/>
            <person name="Simmonds T.J."/>
            <person name="Geib S.M."/>
        </authorList>
    </citation>
    <scope>NUCLEOTIDE SEQUENCE</scope>
    <source>
        <strain evidence="1">UGA</strain>
    </source>
</reference>
<comment type="caution">
    <text evidence="1">The sequence shown here is derived from an EMBL/GenBank/DDBJ whole genome shotgun (WGS) entry which is preliminary data.</text>
</comment>
<gene>
    <name evidence="1" type="primary">VLP3p-6</name>
    <name evidence="1" type="ORF">KP791_000009</name>
</gene>